<dbReference type="InterPro" id="IPR000014">
    <property type="entry name" value="PAS"/>
</dbReference>
<dbReference type="CDD" id="cd01948">
    <property type="entry name" value="EAL"/>
    <property type="match status" value="1"/>
</dbReference>
<proteinExistence type="predicted"/>
<sequence>MFSHTTEAIVVTDERGTIIEINDAFSAITGYERHEVIGRDPSLFRSGRQGPEVYRAMLSSLLDTGHCQGEVWSRKKTGEAYAVMLTVSAVPNPGGGESRYVALFSDITSLREQQEKLERLASYDTLTELPNRLLFSDRLRQALIHALRQKHTVAVAYLDLDGFKAVNDRWGHDAGDELLVTLARRMQSVFRASDTLARIGGDEFAVVLVDVGTAGQCETLLNRILAICAEPVSLQGTYVSVSASIGVTLFPQDNGDADQLVRHADQAMYQAKQLGKNRFQLFDPASDAAARVRAQRLTEFSRAMRDQELVLHYQPKVNMRTGEVVGLEALIRWAHPERGLLPPAEFLPLIENHALIEAVGELVIETALTQLQTWNAQGLRVNMGINIAPQHLKAENFVHDLLAQLAVFPLVDPEQLELEIVESSSIEDPELVMDVIARCQRHGLQFALDDFGTGYSSLTYLKQLKVNSLKIDQSFVRDMLVDAEDMAIVQGVISLANAFGKSVVAEGVESRDVGCRLLALGCELAQGFGISKPLPADEVPGWIERWSTRDSWALLSAQEGAPLA</sequence>
<evidence type="ECO:0000259" key="3">
    <source>
        <dbReference type="PROSITE" id="PS50883"/>
    </source>
</evidence>
<dbReference type="InterPro" id="IPR043128">
    <property type="entry name" value="Rev_trsase/Diguanyl_cyclase"/>
</dbReference>
<dbReference type="Proteomes" id="UP000032566">
    <property type="component" value="Unassembled WGS sequence"/>
</dbReference>
<dbReference type="SUPFAM" id="SSF55785">
    <property type="entry name" value="PYP-like sensor domain (PAS domain)"/>
    <property type="match status" value="1"/>
</dbReference>
<dbReference type="InterPro" id="IPR035965">
    <property type="entry name" value="PAS-like_dom_sf"/>
</dbReference>
<dbReference type="PANTHER" id="PTHR44757:SF2">
    <property type="entry name" value="BIOFILM ARCHITECTURE MAINTENANCE PROTEIN MBAA"/>
    <property type="match status" value="1"/>
</dbReference>
<evidence type="ECO:0000259" key="2">
    <source>
        <dbReference type="PROSITE" id="PS50113"/>
    </source>
</evidence>
<dbReference type="EMBL" id="JXYQ01000032">
    <property type="protein sequence ID" value="KJA10563.1"/>
    <property type="molecule type" value="Genomic_DNA"/>
</dbReference>
<feature type="domain" description="EAL" evidence="3">
    <location>
        <begin position="293"/>
        <end position="547"/>
    </location>
</feature>
<accession>A0A0D7KBL0</accession>
<dbReference type="SUPFAM" id="SSF141868">
    <property type="entry name" value="EAL domain-like"/>
    <property type="match status" value="1"/>
</dbReference>
<dbReference type="NCBIfam" id="TIGR00229">
    <property type="entry name" value="sensory_box"/>
    <property type="match status" value="1"/>
</dbReference>
<feature type="domain" description="PAS" evidence="1">
    <location>
        <begin position="1"/>
        <end position="39"/>
    </location>
</feature>
<dbReference type="PROSITE" id="PS50883">
    <property type="entry name" value="EAL"/>
    <property type="match status" value="1"/>
</dbReference>
<dbReference type="Pfam" id="PF00990">
    <property type="entry name" value="GGDEF"/>
    <property type="match status" value="1"/>
</dbReference>
<dbReference type="SMART" id="SM00052">
    <property type="entry name" value="EAL"/>
    <property type="match status" value="1"/>
</dbReference>
<evidence type="ECO:0000313" key="5">
    <source>
        <dbReference type="EMBL" id="KJA10563.1"/>
    </source>
</evidence>
<dbReference type="CDD" id="cd01949">
    <property type="entry name" value="GGDEF"/>
    <property type="match status" value="1"/>
</dbReference>
<dbReference type="InterPro" id="IPR029787">
    <property type="entry name" value="Nucleotide_cyclase"/>
</dbReference>
<organism evidence="5 6">
    <name type="scientific">Acidovorax temperans</name>
    <dbReference type="NCBI Taxonomy" id="80878"/>
    <lineage>
        <taxon>Bacteria</taxon>
        <taxon>Pseudomonadati</taxon>
        <taxon>Pseudomonadota</taxon>
        <taxon>Betaproteobacteria</taxon>
        <taxon>Burkholderiales</taxon>
        <taxon>Comamonadaceae</taxon>
        <taxon>Acidovorax</taxon>
    </lineage>
</organism>
<dbReference type="SUPFAM" id="SSF55073">
    <property type="entry name" value="Nucleotide cyclase"/>
    <property type="match status" value="1"/>
</dbReference>
<dbReference type="CDD" id="cd00130">
    <property type="entry name" value="PAS"/>
    <property type="match status" value="1"/>
</dbReference>
<protein>
    <recommendedName>
        <fullName evidence="7">Diguanylate cyclase</fullName>
    </recommendedName>
</protein>
<evidence type="ECO:0000313" key="6">
    <source>
        <dbReference type="Proteomes" id="UP000032566"/>
    </source>
</evidence>
<dbReference type="Gene3D" id="3.30.70.270">
    <property type="match status" value="1"/>
</dbReference>
<dbReference type="PANTHER" id="PTHR44757">
    <property type="entry name" value="DIGUANYLATE CYCLASE DGCP"/>
    <property type="match status" value="1"/>
</dbReference>
<dbReference type="STRING" id="80878.RP29_10960"/>
<dbReference type="SMART" id="SM00091">
    <property type="entry name" value="PAS"/>
    <property type="match status" value="1"/>
</dbReference>
<dbReference type="PROSITE" id="PS50113">
    <property type="entry name" value="PAC"/>
    <property type="match status" value="1"/>
</dbReference>
<feature type="domain" description="GGDEF" evidence="4">
    <location>
        <begin position="151"/>
        <end position="284"/>
    </location>
</feature>
<dbReference type="InterPro" id="IPR001633">
    <property type="entry name" value="EAL_dom"/>
</dbReference>
<dbReference type="PROSITE" id="PS50887">
    <property type="entry name" value="GGDEF"/>
    <property type="match status" value="1"/>
</dbReference>
<dbReference type="InterPro" id="IPR035919">
    <property type="entry name" value="EAL_sf"/>
</dbReference>
<dbReference type="InterPro" id="IPR000700">
    <property type="entry name" value="PAS-assoc_C"/>
</dbReference>
<dbReference type="Pfam" id="PF13426">
    <property type="entry name" value="PAS_9"/>
    <property type="match status" value="1"/>
</dbReference>
<dbReference type="AlphaFoldDB" id="A0A0D7KBL0"/>
<dbReference type="PROSITE" id="PS50112">
    <property type="entry name" value="PAS"/>
    <property type="match status" value="1"/>
</dbReference>
<dbReference type="Gene3D" id="3.20.20.450">
    <property type="entry name" value="EAL domain"/>
    <property type="match status" value="1"/>
</dbReference>
<dbReference type="NCBIfam" id="TIGR00254">
    <property type="entry name" value="GGDEF"/>
    <property type="match status" value="1"/>
</dbReference>
<dbReference type="InterPro" id="IPR052155">
    <property type="entry name" value="Biofilm_reg_signaling"/>
</dbReference>
<reference evidence="5 6" key="1">
    <citation type="submission" date="2014-12" db="EMBL/GenBank/DDBJ databases">
        <title>Isolation of bacteria from lake water.</title>
        <authorList>
            <person name="Sheng K.-Y."/>
            <person name="Chin P.-S."/>
            <person name="Chan K.-G."/>
            <person name="Tan G.S."/>
        </authorList>
    </citation>
    <scope>NUCLEOTIDE SEQUENCE [LARGE SCALE GENOMIC DNA]</scope>
    <source>
        <strain evidence="5 6">KY4</strain>
    </source>
</reference>
<evidence type="ECO:0000259" key="4">
    <source>
        <dbReference type="PROSITE" id="PS50887"/>
    </source>
</evidence>
<dbReference type="SMART" id="SM00267">
    <property type="entry name" value="GGDEF"/>
    <property type="match status" value="1"/>
</dbReference>
<evidence type="ECO:0000259" key="1">
    <source>
        <dbReference type="PROSITE" id="PS50112"/>
    </source>
</evidence>
<name>A0A0D7KBL0_9BURK</name>
<feature type="domain" description="PAC" evidence="2">
    <location>
        <begin position="67"/>
        <end position="119"/>
    </location>
</feature>
<dbReference type="Pfam" id="PF00563">
    <property type="entry name" value="EAL"/>
    <property type="match status" value="1"/>
</dbReference>
<dbReference type="InterPro" id="IPR000160">
    <property type="entry name" value="GGDEF_dom"/>
</dbReference>
<dbReference type="PATRIC" id="fig|80878.5.peg.1858"/>
<dbReference type="FunFam" id="3.30.70.270:FF:000001">
    <property type="entry name" value="Diguanylate cyclase domain protein"/>
    <property type="match status" value="1"/>
</dbReference>
<keyword evidence="6" id="KW-1185">Reference proteome</keyword>
<gene>
    <name evidence="5" type="ORF">RP29_10960</name>
</gene>
<evidence type="ECO:0008006" key="7">
    <source>
        <dbReference type="Google" id="ProtNLM"/>
    </source>
</evidence>
<dbReference type="GO" id="GO:0003824">
    <property type="term" value="F:catalytic activity"/>
    <property type="evidence" value="ECO:0007669"/>
    <property type="project" value="UniProtKB-ARBA"/>
</dbReference>
<dbReference type="Gene3D" id="3.30.450.20">
    <property type="entry name" value="PAS domain"/>
    <property type="match status" value="1"/>
</dbReference>
<comment type="caution">
    <text evidence="5">The sequence shown here is derived from an EMBL/GenBank/DDBJ whole genome shotgun (WGS) entry which is preliminary data.</text>
</comment>